<dbReference type="FunFam" id="1.10.10.60:FF:000001">
    <property type="entry name" value="MYB-related transcription factor"/>
    <property type="match status" value="1"/>
</dbReference>
<feature type="domain" description="HTH myb-type" evidence="9">
    <location>
        <begin position="9"/>
        <end position="65"/>
    </location>
</feature>
<evidence type="ECO:0000256" key="1">
    <source>
        <dbReference type="ARBA" id="ARBA00004123"/>
    </source>
</evidence>
<evidence type="ECO:0000256" key="3">
    <source>
        <dbReference type="ARBA" id="ARBA00023015"/>
    </source>
</evidence>
<evidence type="ECO:0000256" key="2">
    <source>
        <dbReference type="ARBA" id="ARBA00022737"/>
    </source>
</evidence>
<feature type="domain" description="Myb-like" evidence="8">
    <location>
        <begin position="9"/>
        <end position="61"/>
    </location>
</feature>
<keyword evidence="4" id="KW-0238">DNA-binding</keyword>
<dbReference type="PROSITE" id="PS50090">
    <property type="entry name" value="MYB_LIKE"/>
    <property type="match status" value="2"/>
</dbReference>
<keyword evidence="2" id="KW-0677">Repeat</keyword>
<dbReference type="Proteomes" id="UP001055439">
    <property type="component" value="Chromosome 4"/>
</dbReference>
<dbReference type="InterPro" id="IPR015495">
    <property type="entry name" value="Myb_TF_plants"/>
</dbReference>
<dbReference type="PANTHER" id="PTHR47994">
    <property type="entry name" value="F14D16.11-RELATED"/>
    <property type="match status" value="1"/>
</dbReference>
<keyword evidence="3" id="KW-0805">Transcription regulation</keyword>
<dbReference type="EMBL" id="CP097506">
    <property type="protein sequence ID" value="URD98352.1"/>
    <property type="molecule type" value="Genomic_DNA"/>
</dbReference>
<feature type="region of interest" description="Disordered" evidence="7">
    <location>
        <begin position="279"/>
        <end position="329"/>
    </location>
</feature>
<feature type="compositionally biased region" description="Low complexity" evidence="7">
    <location>
        <begin position="288"/>
        <end position="299"/>
    </location>
</feature>
<dbReference type="GO" id="GO:0003677">
    <property type="term" value="F:DNA binding"/>
    <property type="evidence" value="ECO:0007669"/>
    <property type="project" value="UniProtKB-KW"/>
</dbReference>
<evidence type="ECO:0000259" key="8">
    <source>
        <dbReference type="PROSITE" id="PS50090"/>
    </source>
</evidence>
<dbReference type="InterPro" id="IPR001005">
    <property type="entry name" value="SANT/Myb"/>
</dbReference>
<name>A0A9E7FQU9_9LILI</name>
<feature type="compositionally biased region" description="Polar residues" evidence="7">
    <location>
        <begin position="300"/>
        <end position="324"/>
    </location>
</feature>
<evidence type="ECO:0000313" key="11">
    <source>
        <dbReference type="Proteomes" id="UP001055439"/>
    </source>
</evidence>
<dbReference type="PROSITE" id="PS51294">
    <property type="entry name" value="HTH_MYB"/>
    <property type="match status" value="2"/>
</dbReference>
<dbReference type="InterPro" id="IPR017930">
    <property type="entry name" value="Myb_dom"/>
</dbReference>
<organism evidence="10 11">
    <name type="scientific">Musa troglodytarum</name>
    <name type="common">fe'i banana</name>
    <dbReference type="NCBI Taxonomy" id="320322"/>
    <lineage>
        <taxon>Eukaryota</taxon>
        <taxon>Viridiplantae</taxon>
        <taxon>Streptophyta</taxon>
        <taxon>Embryophyta</taxon>
        <taxon>Tracheophyta</taxon>
        <taxon>Spermatophyta</taxon>
        <taxon>Magnoliopsida</taxon>
        <taxon>Liliopsida</taxon>
        <taxon>Zingiberales</taxon>
        <taxon>Musaceae</taxon>
        <taxon>Musa</taxon>
    </lineage>
</organism>
<feature type="domain" description="Myb-like" evidence="8">
    <location>
        <begin position="62"/>
        <end position="135"/>
    </location>
</feature>
<dbReference type="AlphaFoldDB" id="A0A9E7FQU9"/>
<sequence>MGRSPCCDEVGLKRGPWTPEEDKKLRDYVQKNGHGSWRRLPKLAGLNRCGKSCRLRWINYLRPDIKRGNFTEEEESLIIDLHSLHGNKYAFCFLTQSFRPCFSTPCFSNRRWSTIAASLPGRTDNEIKNYWNTHLRKKLLRMGIDPVTHQPRTDLRVLPGLPELLTAANLVGGFTSSLNDPLHLQADAAHLIKLHLVQNLVQVLTSNPTPNLNQIIGLFGSAVLRNYRLNDVDVPSSRQLESLLRHLLHGSLLQRTAPMASSLSTQGWQSFVDSLHRSMPESSRSVDAGDQAAAAATDDLSSVNEGCLPTSDSTPPYLSSSPENMTKGEPITIDGSINAPYEAWDANLDDLDDLGYWKEILDQISSWPNTP</sequence>
<dbReference type="Gene3D" id="1.10.10.60">
    <property type="entry name" value="Homeodomain-like"/>
    <property type="match status" value="2"/>
</dbReference>
<keyword evidence="11" id="KW-1185">Reference proteome</keyword>
<keyword evidence="6" id="KW-0539">Nucleus</keyword>
<dbReference type="OrthoDB" id="2143914at2759"/>
<dbReference type="SMART" id="SM00717">
    <property type="entry name" value="SANT"/>
    <property type="match status" value="2"/>
</dbReference>
<evidence type="ECO:0000313" key="10">
    <source>
        <dbReference type="EMBL" id="URD98352.1"/>
    </source>
</evidence>
<dbReference type="CDD" id="cd00167">
    <property type="entry name" value="SANT"/>
    <property type="match status" value="2"/>
</dbReference>
<evidence type="ECO:0000256" key="7">
    <source>
        <dbReference type="SAM" id="MobiDB-lite"/>
    </source>
</evidence>
<evidence type="ECO:0000256" key="6">
    <source>
        <dbReference type="ARBA" id="ARBA00023242"/>
    </source>
</evidence>
<dbReference type="Pfam" id="PF00249">
    <property type="entry name" value="Myb_DNA-binding"/>
    <property type="match status" value="2"/>
</dbReference>
<gene>
    <name evidence="10" type="ORF">MUK42_30877</name>
</gene>
<accession>A0A9E7FQU9</accession>
<evidence type="ECO:0000259" key="9">
    <source>
        <dbReference type="PROSITE" id="PS51294"/>
    </source>
</evidence>
<dbReference type="SUPFAM" id="SSF46689">
    <property type="entry name" value="Homeodomain-like"/>
    <property type="match status" value="1"/>
</dbReference>
<comment type="subcellular location">
    <subcellularLocation>
        <location evidence="1">Nucleus</location>
    </subcellularLocation>
</comment>
<keyword evidence="5" id="KW-0804">Transcription</keyword>
<protein>
    <submittedName>
        <fullName evidence="10">Uncharacterized protein</fullName>
    </submittedName>
</protein>
<dbReference type="PANTHER" id="PTHR47994:SF5">
    <property type="entry name" value="F14D16.11-RELATED"/>
    <property type="match status" value="1"/>
</dbReference>
<dbReference type="InterPro" id="IPR009057">
    <property type="entry name" value="Homeodomain-like_sf"/>
</dbReference>
<feature type="domain" description="HTH myb-type" evidence="9">
    <location>
        <begin position="66"/>
        <end position="139"/>
    </location>
</feature>
<reference evidence="10" key="1">
    <citation type="submission" date="2022-05" db="EMBL/GenBank/DDBJ databases">
        <title>The Musa troglodytarum L. genome provides insights into the mechanism of non-climacteric behaviour and enrichment of carotenoids.</title>
        <authorList>
            <person name="Wang J."/>
        </authorList>
    </citation>
    <scope>NUCLEOTIDE SEQUENCE</scope>
    <source>
        <tissue evidence="10">Leaf</tissue>
    </source>
</reference>
<proteinExistence type="predicted"/>
<evidence type="ECO:0000256" key="4">
    <source>
        <dbReference type="ARBA" id="ARBA00023125"/>
    </source>
</evidence>
<dbReference type="GO" id="GO:0005634">
    <property type="term" value="C:nucleus"/>
    <property type="evidence" value="ECO:0007669"/>
    <property type="project" value="UniProtKB-SubCell"/>
</dbReference>
<evidence type="ECO:0000256" key="5">
    <source>
        <dbReference type="ARBA" id="ARBA00023163"/>
    </source>
</evidence>